<organism evidence="1 2">
    <name type="scientific">Actinomadura soli</name>
    <dbReference type="NCBI Taxonomy" id="2508997"/>
    <lineage>
        <taxon>Bacteria</taxon>
        <taxon>Bacillati</taxon>
        <taxon>Actinomycetota</taxon>
        <taxon>Actinomycetes</taxon>
        <taxon>Streptosporangiales</taxon>
        <taxon>Thermomonosporaceae</taxon>
        <taxon>Actinomadura</taxon>
    </lineage>
</organism>
<dbReference type="Proteomes" id="UP000309174">
    <property type="component" value="Unassembled WGS sequence"/>
</dbReference>
<dbReference type="EMBL" id="VCKW01000609">
    <property type="protein sequence ID" value="TMQ79302.1"/>
    <property type="molecule type" value="Genomic_DNA"/>
</dbReference>
<proteinExistence type="predicted"/>
<evidence type="ECO:0000313" key="2">
    <source>
        <dbReference type="Proteomes" id="UP000309174"/>
    </source>
</evidence>
<sequence length="153" mass="16962">MLRSHVQDAVSKGHSTITFGLKAYNESSMSWWKRFADDAYLRVQYNNPPLQPDTDTMFADPGTKCLPSGQAKSVNAVPTVYAYLKDPDAEDKNKVQGQFTLHWANNADGSDWGEKWTSALTPAKTTGSRFEQPLPPTIPQGTKIGWGVRAWDG</sequence>
<accession>A0A5C4IXX4</accession>
<gene>
    <name evidence="1" type="ORF">ETD83_42125</name>
</gene>
<comment type="caution">
    <text evidence="1">The sequence shown here is derived from an EMBL/GenBank/DDBJ whole genome shotgun (WGS) entry which is preliminary data.</text>
</comment>
<evidence type="ECO:0000313" key="1">
    <source>
        <dbReference type="EMBL" id="TMQ79302.1"/>
    </source>
</evidence>
<reference evidence="1 2" key="1">
    <citation type="submission" date="2019-05" db="EMBL/GenBank/DDBJ databases">
        <title>Draft genome sequence of Actinomadura sp. 14C53.</title>
        <authorList>
            <person name="Saricaoglu S."/>
            <person name="Isik K."/>
        </authorList>
    </citation>
    <scope>NUCLEOTIDE SEQUENCE [LARGE SCALE GENOMIC DNA]</scope>
    <source>
        <strain evidence="1 2">14C53</strain>
    </source>
</reference>
<name>A0A5C4IXX4_9ACTN</name>
<feature type="non-terminal residue" evidence="1">
    <location>
        <position position="153"/>
    </location>
</feature>
<protein>
    <submittedName>
        <fullName evidence="1">LamG domain-containing protein</fullName>
    </submittedName>
</protein>
<dbReference type="AlphaFoldDB" id="A0A5C4IXX4"/>
<keyword evidence="2" id="KW-1185">Reference proteome</keyword>